<protein>
    <submittedName>
        <fullName evidence="1">Uncharacterized protein</fullName>
    </submittedName>
</protein>
<dbReference type="Proteomes" id="UP001057402">
    <property type="component" value="Chromosome 8"/>
</dbReference>
<proteinExistence type="predicted"/>
<evidence type="ECO:0000313" key="2">
    <source>
        <dbReference type="Proteomes" id="UP001057402"/>
    </source>
</evidence>
<organism evidence="1 2">
    <name type="scientific">Melastoma candidum</name>
    <dbReference type="NCBI Taxonomy" id="119954"/>
    <lineage>
        <taxon>Eukaryota</taxon>
        <taxon>Viridiplantae</taxon>
        <taxon>Streptophyta</taxon>
        <taxon>Embryophyta</taxon>
        <taxon>Tracheophyta</taxon>
        <taxon>Spermatophyta</taxon>
        <taxon>Magnoliopsida</taxon>
        <taxon>eudicotyledons</taxon>
        <taxon>Gunneridae</taxon>
        <taxon>Pentapetalae</taxon>
        <taxon>rosids</taxon>
        <taxon>malvids</taxon>
        <taxon>Myrtales</taxon>
        <taxon>Melastomataceae</taxon>
        <taxon>Melastomatoideae</taxon>
        <taxon>Melastomateae</taxon>
        <taxon>Melastoma</taxon>
    </lineage>
</organism>
<evidence type="ECO:0000313" key="1">
    <source>
        <dbReference type="EMBL" id="KAI4330295.1"/>
    </source>
</evidence>
<dbReference type="EMBL" id="CM042887">
    <property type="protein sequence ID" value="KAI4330295.1"/>
    <property type="molecule type" value="Genomic_DNA"/>
</dbReference>
<keyword evidence="2" id="KW-1185">Reference proteome</keyword>
<accession>A0ACB9N186</accession>
<comment type="caution">
    <text evidence="1">The sequence shown here is derived from an EMBL/GenBank/DDBJ whole genome shotgun (WGS) entry which is preliminary data.</text>
</comment>
<sequence>MINRQIRHSLENGEIDRAIELLKAHASCILEDHRILFRLEKQVWLEIPSSLGSLRVIVVSDQWNEGSYCCLRGFLLHLGVLALG</sequence>
<gene>
    <name evidence="1" type="ORF">MLD38_028595</name>
</gene>
<name>A0ACB9N186_9MYRT</name>
<reference evidence="2" key="1">
    <citation type="journal article" date="2023" name="Front. Plant Sci.">
        <title>Chromosomal-level genome assembly of Melastoma candidum provides insights into trichome evolution.</title>
        <authorList>
            <person name="Zhong Y."/>
            <person name="Wu W."/>
            <person name="Sun C."/>
            <person name="Zou P."/>
            <person name="Liu Y."/>
            <person name="Dai S."/>
            <person name="Zhou R."/>
        </authorList>
    </citation>
    <scope>NUCLEOTIDE SEQUENCE [LARGE SCALE GENOMIC DNA]</scope>
</reference>